<dbReference type="Pfam" id="PF23983">
    <property type="entry name" value="P11_C"/>
    <property type="match status" value="1"/>
</dbReference>
<evidence type="ECO:0000256" key="1">
    <source>
        <dbReference type="SAM" id="MobiDB-lite"/>
    </source>
</evidence>
<organism evidence="3">
    <name type="scientific">viral metagenome</name>
    <dbReference type="NCBI Taxonomy" id="1070528"/>
    <lineage>
        <taxon>unclassified sequences</taxon>
        <taxon>metagenomes</taxon>
        <taxon>organismal metagenomes</taxon>
    </lineage>
</organism>
<feature type="compositionally biased region" description="Polar residues" evidence="1">
    <location>
        <begin position="152"/>
        <end position="168"/>
    </location>
</feature>
<reference evidence="3" key="1">
    <citation type="journal article" date="2020" name="Nature">
        <title>Giant virus diversity and host interactions through global metagenomics.</title>
        <authorList>
            <person name="Schulz F."/>
            <person name="Roux S."/>
            <person name="Paez-Espino D."/>
            <person name="Jungbluth S."/>
            <person name="Walsh D.A."/>
            <person name="Denef V.J."/>
            <person name="McMahon K.D."/>
            <person name="Konstantinidis K.T."/>
            <person name="Eloe-Fadrosh E.A."/>
            <person name="Kyrpides N.C."/>
            <person name="Woyke T."/>
        </authorList>
    </citation>
    <scope>NUCLEOTIDE SEQUENCE</scope>
    <source>
        <strain evidence="3">GVMAG-M-3300023179-99</strain>
    </source>
</reference>
<protein>
    <recommendedName>
        <fullName evidence="2">Minor capsid protein P11 C-terminal conserved region domain-containing protein</fullName>
    </recommendedName>
</protein>
<proteinExistence type="predicted"/>
<dbReference type="EMBL" id="MN739947">
    <property type="protein sequence ID" value="QHT79311.1"/>
    <property type="molecule type" value="Genomic_DNA"/>
</dbReference>
<feature type="domain" description="Minor capsid protein P11 C-terminal conserved region" evidence="2">
    <location>
        <begin position="89"/>
        <end position="175"/>
    </location>
</feature>
<evidence type="ECO:0000259" key="2">
    <source>
        <dbReference type="Pfam" id="PF23983"/>
    </source>
</evidence>
<accession>A0A6C0HFB2</accession>
<feature type="region of interest" description="Disordered" evidence="1">
    <location>
        <begin position="38"/>
        <end position="64"/>
    </location>
</feature>
<dbReference type="InterPro" id="IPR055730">
    <property type="entry name" value="P11_C"/>
</dbReference>
<sequence>MKVSQTMKLGLVLGGVVLLAFMMNSYSGTKSMLSEGMDKLSGSAGVQSPLSDGPPMSASSHLVGGNAQPVESLKARHPASQGTYTENTLSSSELLPKGSLGASFAAVNPGSMDDLKGQNLLQAGYHTNTAVAGVSQTFRNPSRDIRAEDPNPQGQTTTGPWNQSTIETDSFRKGIET</sequence>
<name>A0A6C0HFB2_9ZZZZ</name>
<feature type="region of interest" description="Disordered" evidence="1">
    <location>
        <begin position="139"/>
        <end position="177"/>
    </location>
</feature>
<dbReference type="AlphaFoldDB" id="A0A6C0HFB2"/>
<evidence type="ECO:0000313" key="3">
    <source>
        <dbReference type="EMBL" id="QHT79311.1"/>
    </source>
</evidence>